<dbReference type="InterPro" id="IPR023696">
    <property type="entry name" value="Ureohydrolase_dom_sf"/>
</dbReference>
<sequence length="90" mass="9734">MAWMTPAISPRWRRRSRRVDPFVGDRLGRLSLSLDGLVARERLIARLADGVPLASTVGGGYGDDALEIAHRHVTAILTLGEAMARDAAIA</sequence>
<keyword evidence="2" id="KW-1185">Reference proteome</keyword>
<evidence type="ECO:0000313" key="2">
    <source>
        <dbReference type="Proteomes" id="UP000218231"/>
    </source>
</evidence>
<evidence type="ECO:0000313" key="1">
    <source>
        <dbReference type="EMBL" id="PAV74858.1"/>
    </source>
</evidence>
<proteinExistence type="predicted"/>
<protein>
    <recommendedName>
        <fullName evidence="3">Histone deacetylase domain-containing protein</fullName>
    </recommendedName>
</protein>
<dbReference type="AlphaFoldDB" id="A0A2A2KLV9"/>
<dbReference type="EMBL" id="LIAE01008266">
    <property type="protein sequence ID" value="PAV74858.1"/>
    <property type="molecule type" value="Genomic_DNA"/>
</dbReference>
<dbReference type="Gene3D" id="3.40.800.20">
    <property type="entry name" value="Histone deacetylase domain"/>
    <property type="match status" value="1"/>
</dbReference>
<comment type="caution">
    <text evidence="1">The sequence shown here is derived from an EMBL/GenBank/DDBJ whole genome shotgun (WGS) entry which is preliminary data.</text>
</comment>
<reference evidence="1 2" key="1">
    <citation type="journal article" date="2017" name="Curr. Biol.">
        <title>Genome architecture and evolution of a unichromosomal asexual nematode.</title>
        <authorList>
            <person name="Fradin H."/>
            <person name="Zegar C."/>
            <person name="Gutwein M."/>
            <person name="Lucas J."/>
            <person name="Kovtun M."/>
            <person name="Corcoran D."/>
            <person name="Baugh L.R."/>
            <person name="Kiontke K."/>
            <person name="Gunsalus K."/>
            <person name="Fitch D.H."/>
            <person name="Piano F."/>
        </authorList>
    </citation>
    <scope>NUCLEOTIDE SEQUENCE [LARGE SCALE GENOMIC DNA]</scope>
    <source>
        <strain evidence="1">PF1309</strain>
    </source>
</reference>
<gene>
    <name evidence="1" type="ORF">WR25_14122</name>
</gene>
<evidence type="ECO:0008006" key="3">
    <source>
        <dbReference type="Google" id="ProtNLM"/>
    </source>
</evidence>
<accession>A0A2A2KLV9</accession>
<name>A0A2A2KLV9_9BILA</name>
<dbReference type="SUPFAM" id="SSF52768">
    <property type="entry name" value="Arginase/deacetylase"/>
    <property type="match status" value="1"/>
</dbReference>
<organism evidence="1 2">
    <name type="scientific">Diploscapter pachys</name>
    <dbReference type="NCBI Taxonomy" id="2018661"/>
    <lineage>
        <taxon>Eukaryota</taxon>
        <taxon>Metazoa</taxon>
        <taxon>Ecdysozoa</taxon>
        <taxon>Nematoda</taxon>
        <taxon>Chromadorea</taxon>
        <taxon>Rhabditida</taxon>
        <taxon>Rhabditina</taxon>
        <taxon>Rhabditomorpha</taxon>
        <taxon>Rhabditoidea</taxon>
        <taxon>Rhabditidae</taxon>
        <taxon>Diploscapter</taxon>
    </lineage>
</organism>
<dbReference type="Proteomes" id="UP000218231">
    <property type="component" value="Unassembled WGS sequence"/>
</dbReference>
<dbReference type="InterPro" id="IPR037138">
    <property type="entry name" value="His_deacetylse_dom_sf"/>
</dbReference>